<dbReference type="AlphaFoldDB" id="A0A9P6E7Y6"/>
<sequence>MPRVPIPQSQGRRWRLLQSNAHTRAAQLIPSTFHYSQHPASLNRTTSMSSENRISAIPDKVVQAIVKVTPKPPNLANSNLQTVLKWENNLYAAVQAFVVEQAKSKLDVGKGVRSQDKGKLDKLKETASHSMIQITK</sequence>
<accession>A0A9P6E7Y6</accession>
<organism evidence="1 2">
    <name type="scientific">Crepidotus variabilis</name>
    <dbReference type="NCBI Taxonomy" id="179855"/>
    <lineage>
        <taxon>Eukaryota</taxon>
        <taxon>Fungi</taxon>
        <taxon>Dikarya</taxon>
        <taxon>Basidiomycota</taxon>
        <taxon>Agaricomycotina</taxon>
        <taxon>Agaricomycetes</taxon>
        <taxon>Agaricomycetidae</taxon>
        <taxon>Agaricales</taxon>
        <taxon>Agaricineae</taxon>
        <taxon>Crepidotaceae</taxon>
        <taxon>Crepidotus</taxon>
    </lineage>
</organism>
<evidence type="ECO:0000313" key="2">
    <source>
        <dbReference type="Proteomes" id="UP000807306"/>
    </source>
</evidence>
<proteinExistence type="predicted"/>
<gene>
    <name evidence="1" type="ORF">CPB83DRAFT_898106</name>
</gene>
<comment type="caution">
    <text evidence="1">The sequence shown here is derived from an EMBL/GenBank/DDBJ whole genome shotgun (WGS) entry which is preliminary data.</text>
</comment>
<reference evidence="1" key="1">
    <citation type="submission" date="2020-11" db="EMBL/GenBank/DDBJ databases">
        <authorList>
            <consortium name="DOE Joint Genome Institute"/>
            <person name="Ahrendt S."/>
            <person name="Riley R."/>
            <person name="Andreopoulos W."/>
            <person name="Labutti K."/>
            <person name="Pangilinan J."/>
            <person name="Ruiz-Duenas F.J."/>
            <person name="Barrasa J.M."/>
            <person name="Sanchez-Garcia M."/>
            <person name="Camarero S."/>
            <person name="Miyauchi S."/>
            <person name="Serrano A."/>
            <person name="Linde D."/>
            <person name="Babiker R."/>
            <person name="Drula E."/>
            <person name="Ayuso-Fernandez I."/>
            <person name="Pacheco R."/>
            <person name="Padilla G."/>
            <person name="Ferreira P."/>
            <person name="Barriuso J."/>
            <person name="Kellner H."/>
            <person name="Castanera R."/>
            <person name="Alfaro M."/>
            <person name="Ramirez L."/>
            <person name="Pisabarro A.G."/>
            <person name="Kuo A."/>
            <person name="Tritt A."/>
            <person name="Lipzen A."/>
            <person name="He G."/>
            <person name="Yan M."/>
            <person name="Ng V."/>
            <person name="Cullen D."/>
            <person name="Martin F."/>
            <person name="Rosso M.-N."/>
            <person name="Henrissat B."/>
            <person name="Hibbett D."/>
            <person name="Martinez A.T."/>
            <person name="Grigoriev I.V."/>
        </authorList>
    </citation>
    <scope>NUCLEOTIDE SEQUENCE</scope>
    <source>
        <strain evidence="1">CBS 506.95</strain>
    </source>
</reference>
<name>A0A9P6E7Y6_9AGAR</name>
<evidence type="ECO:0000313" key="1">
    <source>
        <dbReference type="EMBL" id="KAF9524145.1"/>
    </source>
</evidence>
<dbReference type="Proteomes" id="UP000807306">
    <property type="component" value="Unassembled WGS sequence"/>
</dbReference>
<dbReference type="EMBL" id="MU157903">
    <property type="protein sequence ID" value="KAF9524145.1"/>
    <property type="molecule type" value="Genomic_DNA"/>
</dbReference>
<protein>
    <submittedName>
        <fullName evidence="1">Uncharacterized protein</fullName>
    </submittedName>
</protein>
<keyword evidence="2" id="KW-1185">Reference proteome</keyword>